<evidence type="ECO:0000313" key="2">
    <source>
        <dbReference type="Proteomes" id="UP000622475"/>
    </source>
</evidence>
<proteinExistence type="predicted"/>
<protein>
    <submittedName>
        <fullName evidence="1">Uncharacterized protein</fullName>
    </submittedName>
</protein>
<dbReference type="EMBL" id="JADFFL010000005">
    <property type="protein sequence ID" value="MBE9662957.1"/>
    <property type="molecule type" value="Genomic_DNA"/>
</dbReference>
<evidence type="ECO:0000313" key="1">
    <source>
        <dbReference type="EMBL" id="MBE9662957.1"/>
    </source>
</evidence>
<gene>
    <name evidence="1" type="ORF">IRJ16_13795</name>
</gene>
<dbReference type="Proteomes" id="UP000622475">
    <property type="component" value="Unassembled WGS sequence"/>
</dbReference>
<sequence length="46" mass="5101">MKTSPTKTTDLVKSIDKQLKAILTEDIRKIDDVNVRSAAFLQLIAA</sequence>
<accession>A0A929KYF5</accession>
<dbReference type="RefSeq" id="WP_194112192.1">
    <property type="nucleotide sequence ID" value="NZ_JADFFL010000005.1"/>
</dbReference>
<dbReference type="AlphaFoldDB" id="A0A929KYF5"/>
<keyword evidence="2" id="KW-1185">Reference proteome</keyword>
<organism evidence="1 2">
    <name type="scientific">Mucilaginibacter myungsuensis</name>
    <dbReference type="NCBI Taxonomy" id="649104"/>
    <lineage>
        <taxon>Bacteria</taxon>
        <taxon>Pseudomonadati</taxon>
        <taxon>Bacteroidota</taxon>
        <taxon>Sphingobacteriia</taxon>
        <taxon>Sphingobacteriales</taxon>
        <taxon>Sphingobacteriaceae</taxon>
        <taxon>Mucilaginibacter</taxon>
    </lineage>
</organism>
<name>A0A929KYF5_9SPHI</name>
<reference evidence="1" key="1">
    <citation type="submission" date="2020-10" db="EMBL/GenBank/DDBJ databases">
        <title>Mucilaginibacter mali sp. nov., isolated from rhizosphere soil of apple orchard.</title>
        <authorList>
            <person name="Lee J.-S."/>
            <person name="Kim H.S."/>
            <person name="Kim J.-S."/>
        </authorList>
    </citation>
    <scope>NUCLEOTIDE SEQUENCE</scope>
    <source>
        <strain evidence="1">KCTC 22746</strain>
    </source>
</reference>
<comment type="caution">
    <text evidence="1">The sequence shown here is derived from an EMBL/GenBank/DDBJ whole genome shotgun (WGS) entry which is preliminary data.</text>
</comment>